<keyword evidence="10" id="KW-1185">Reference proteome</keyword>
<reference evidence="9 10" key="1">
    <citation type="submission" date="2020-04" db="EMBL/GenBank/DDBJ databases">
        <title>MicrobeNet Type strains.</title>
        <authorList>
            <person name="Nicholson A.C."/>
        </authorList>
    </citation>
    <scope>NUCLEOTIDE SEQUENCE [LARGE SCALE GENOMIC DNA]</scope>
    <source>
        <strain evidence="9 10">DSM 40738</strain>
    </source>
</reference>
<keyword evidence="2 7" id="KW-0812">Transmembrane</keyword>
<comment type="function">
    <text evidence="7">Functions as a peptidoglycan terminase that cleaves nascent peptidoglycan strands endolytically to terminate their elongation.</text>
</comment>
<comment type="subcellular location">
    <subcellularLocation>
        <location evidence="7">Cell membrane</location>
        <topology evidence="7">Single-pass membrane protein</topology>
    </subcellularLocation>
</comment>
<organism evidence="9 10">
    <name type="scientific">Streptomyces somaliensis (strain ATCC 33201 / DSM 40738 / JCM 12659 / KCTC 9044 / NCTC 11332 / NRRL B-12077 / IP 733)</name>
    <dbReference type="NCBI Taxonomy" id="1134445"/>
    <lineage>
        <taxon>Bacteria</taxon>
        <taxon>Bacillati</taxon>
        <taxon>Actinomycetota</taxon>
        <taxon>Actinomycetes</taxon>
        <taxon>Kitasatosporales</taxon>
        <taxon>Streptomycetaceae</taxon>
        <taxon>Streptomyces</taxon>
    </lineage>
</organism>
<dbReference type="RefSeq" id="WP_168439331.1">
    <property type="nucleotide sequence ID" value="NZ_JAAXOU010000140.1"/>
</dbReference>
<proteinExistence type="inferred from homology"/>
<evidence type="ECO:0000256" key="7">
    <source>
        <dbReference type="HAMAP-Rule" id="MF_02065"/>
    </source>
</evidence>
<dbReference type="Pfam" id="PF02618">
    <property type="entry name" value="YceG"/>
    <property type="match status" value="1"/>
</dbReference>
<dbReference type="Gene3D" id="3.30.1490.480">
    <property type="entry name" value="Endolytic murein transglycosylase"/>
    <property type="match status" value="1"/>
</dbReference>
<keyword evidence="3 7" id="KW-1133">Transmembrane helix</keyword>
<feature type="compositionally biased region" description="Gly residues" evidence="8">
    <location>
        <begin position="198"/>
        <end position="207"/>
    </location>
</feature>
<evidence type="ECO:0000256" key="8">
    <source>
        <dbReference type="SAM" id="MobiDB-lite"/>
    </source>
</evidence>
<evidence type="ECO:0000256" key="2">
    <source>
        <dbReference type="ARBA" id="ARBA00022692"/>
    </source>
</evidence>
<dbReference type="NCBIfam" id="TIGR00247">
    <property type="entry name" value="endolytic transglycosylase MltG"/>
    <property type="match status" value="1"/>
</dbReference>
<feature type="compositionally biased region" description="Gly residues" evidence="8">
    <location>
        <begin position="76"/>
        <end position="89"/>
    </location>
</feature>
<evidence type="ECO:0000256" key="1">
    <source>
        <dbReference type="ARBA" id="ARBA00022475"/>
    </source>
</evidence>
<dbReference type="PANTHER" id="PTHR30518">
    <property type="entry name" value="ENDOLYTIC MUREIN TRANSGLYCOSYLASE"/>
    <property type="match status" value="1"/>
</dbReference>
<gene>
    <name evidence="7 9" type="primary">mltG</name>
    <name evidence="9" type="ORF">HGA06_13475</name>
</gene>
<protein>
    <recommendedName>
        <fullName evidence="7">Endolytic murein transglycosylase</fullName>
        <ecNumber evidence="7">4.2.2.29</ecNumber>
    </recommendedName>
    <alternativeName>
        <fullName evidence="7">Peptidoglycan lytic transglycosylase</fullName>
    </alternativeName>
    <alternativeName>
        <fullName evidence="7">Peptidoglycan polymerization terminase</fullName>
    </alternativeName>
</protein>
<keyword evidence="5 7" id="KW-0456">Lyase</keyword>
<evidence type="ECO:0000256" key="6">
    <source>
        <dbReference type="ARBA" id="ARBA00023316"/>
    </source>
</evidence>
<dbReference type="PANTHER" id="PTHR30518:SF2">
    <property type="entry name" value="ENDOLYTIC MUREIN TRANSGLYCOSYLASE"/>
    <property type="match status" value="1"/>
</dbReference>
<dbReference type="GO" id="GO:0071555">
    <property type="term" value="P:cell wall organization"/>
    <property type="evidence" value="ECO:0007669"/>
    <property type="project" value="UniProtKB-KW"/>
</dbReference>
<dbReference type="Proteomes" id="UP000570003">
    <property type="component" value="Unassembled WGS sequence"/>
</dbReference>
<feature type="transmembrane region" description="Helical" evidence="7">
    <location>
        <begin position="256"/>
        <end position="280"/>
    </location>
</feature>
<feature type="compositionally biased region" description="Acidic residues" evidence="8">
    <location>
        <begin position="215"/>
        <end position="235"/>
    </location>
</feature>
<dbReference type="EMBL" id="JAAXOU010000140">
    <property type="protein sequence ID" value="NKY15131.1"/>
    <property type="molecule type" value="Genomic_DNA"/>
</dbReference>
<dbReference type="GO" id="GO:0009252">
    <property type="term" value="P:peptidoglycan biosynthetic process"/>
    <property type="evidence" value="ECO:0007669"/>
    <property type="project" value="UniProtKB-UniRule"/>
</dbReference>
<keyword evidence="4 7" id="KW-0472">Membrane</keyword>
<sequence length="609" mass="65026">MTEYGRSPGSQPWHPEDPLYGDQGWGGEQSGGAYQQQPQYGGGHGDPYRQGHDGRQYGADGQEYDTGAPPPAYGAGPPGDHGHGGGWDTGTGQHTAMPYGTPPPADPYGAGVPDPYSTPEAYPPPRPPGRRGPDPHGADPHQAHARHDHGQDGRWQEGAAGDGTRPYPEGPAAGGYPGAPHPAHGPAQDDRAPRGGPRRPGGDGYDGAGERDGEYGEYDGEYDDHDEQDEQDEDPAGARRGAGRGRGKKRKSRNGVACLFVALVLAGGAGGIGYVGYQFWQGRFGPAPDFSGSGTGEAVTVEVPKDAVGAEIGNILVEHGVVKSVDAFVTAQEKNPEGLSIQPGFYTLQKGMSAASAVEAMLSPKSRNVLIIPEGRRNAWVYEQIDKRLELASGTTRKVALEKADSLGLPAWATGHPNVKDPLEGFLFPADYPVAKGNRPEDVLRKMVARANSEYGKLDLEAKAGSLGLKGPWELVTVASLVQAEGKTEDDFRKMSEVVYNRLKPTNTETNQLLQFDSAFNYLKGQSEIEISESEINSNRDPYNTYTRKGLTPGPIGNPGREALAAALAPTSEGWMYFVATDGMNKTEFAKTHDEFLKLKDEFNDNRGG</sequence>
<dbReference type="InterPro" id="IPR003770">
    <property type="entry name" value="MLTG-like"/>
</dbReference>
<dbReference type="AlphaFoldDB" id="A0AA44DFE8"/>
<feature type="compositionally biased region" description="Basic and acidic residues" evidence="8">
    <location>
        <begin position="46"/>
        <end position="55"/>
    </location>
</feature>
<feature type="region of interest" description="Disordered" evidence="8">
    <location>
        <begin position="1"/>
        <end position="250"/>
    </location>
</feature>
<dbReference type="GO" id="GO:0008932">
    <property type="term" value="F:lytic endotransglycosylase activity"/>
    <property type="evidence" value="ECO:0007669"/>
    <property type="project" value="UniProtKB-UniRule"/>
</dbReference>
<name>A0AA44DFE8_STRE0</name>
<dbReference type="HAMAP" id="MF_02065">
    <property type="entry name" value="MltG"/>
    <property type="match status" value="1"/>
</dbReference>
<keyword evidence="6 7" id="KW-0961">Cell wall biogenesis/degradation</keyword>
<feature type="compositionally biased region" description="Basic and acidic residues" evidence="8">
    <location>
        <begin position="131"/>
        <end position="142"/>
    </location>
</feature>
<accession>A0AA44DFE8</accession>
<evidence type="ECO:0000313" key="10">
    <source>
        <dbReference type="Proteomes" id="UP000570003"/>
    </source>
</evidence>
<feature type="site" description="Important for catalytic activity" evidence="7">
    <location>
        <position position="485"/>
    </location>
</feature>
<evidence type="ECO:0000256" key="3">
    <source>
        <dbReference type="ARBA" id="ARBA00022989"/>
    </source>
</evidence>
<evidence type="ECO:0000313" key="9">
    <source>
        <dbReference type="EMBL" id="NKY15131.1"/>
    </source>
</evidence>
<comment type="catalytic activity">
    <reaction evidence="7">
        <text>a peptidoglycan chain = a peptidoglycan chain with N-acetyl-1,6-anhydromuramyl-[peptide] at the reducing end + a peptidoglycan chain with N-acetylglucosamine at the non-reducing end.</text>
        <dbReference type="EC" id="4.2.2.29"/>
    </reaction>
</comment>
<dbReference type="EC" id="4.2.2.29" evidence="7"/>
<evidence type="ECO:0000256" key="5">
    <source>
        <dbReference type="ARBA" id="ARBA00023239"/>
    </source>
</evidence>
<keyword evidence="1 7" id="KW-1003">Cell membrane</keyword>
<evidence type="ECO:0000256" key="4">
    <source>
        <dbReference type="ARBA" id="ARBA00023136"/>
    </source>
</evidence>
<comment type="caution">
    <text evidence="9">The sequence shown here is derived from an EMBL/GenBank/DDBJ whole genome shotgun (WGS) entry which is preliminary data.</text>
</comment>
<dbReference type="GO" id="GO:0005886">
    <property type="term" value="C:plasma membrane"/>
    <property type="evidence" value="ECO:0007669"/>
    <property type="project" value="UniProtKB-SubCell"/>
</dbReference>
<comment type="similarity">
    <text evidence="7">Belongs to the transglycosylase MltG family.</text>
</comment>
<feature type="compositionally biased region" description="Basic residues" evidence="8">
    <location>
        <begin position="241"/>
        <end position="250"/>
    </location>
</feature>